<evidence type="ECO:0000313" key="1">
    <source>
        <dbReference type="EMBL" id="MBB0231888.1"/>
    </source>
</evidence>
<evidence type="ECO:0000313" key="2">
    <source>
        <dbReference type="Proteomes" id="UP000530234"/>
    </source>
</evidence>
<dbReference type="EMBL" id="VKHS01000668">
    <property type="protein sequence ID" value="MBB0231888.1"/>
    <property type="molecule type" value="Genomic_DNA"/>
</dbReference>
<name>A0A7W3T6L0_9ACTN</name>
<reference evidence="2" key="1">
    <citation type="submission" date="2019-10" db="EMBL/GenBank/DDBJ databases">
        <title>Streptomyces sp. nov., a novel actinobacterium isolated from alkaline environment.</title>
        <authorList>
            <person name="Golinska P."/>
        </authorList>
    </citation>
    <scope>NUCLEOTIDE SEQUENCE [LARGE SCALE GENOMIC DNA]</scope>
    <source>
        <strain evidence="2">DSM 42108</strain>
    </source>
</reference>
<gene>
    <name evidence="1" type="ORF">FOE67_20905</name>
</gene>
<dbReference type="AlphaFoldDB" id="A0A7W3T6L0"/>
<organism evidence="1 2">
    <name type="scientific">Streptomyces calidiresistens</name>
    <dbReference type="NCBI Taxonomy" id="1485586"/>
    <lineage>
        <taxon>Bacteria</taxon>
        <taxon>Bacillati</taxon>
        <taxon>Actinomycetota</taxon>
        <taxon>Actinomycetes</taxon>
        <taxon>Kitasatosporales</taxon>
        <taxon>Streptomycetaceae</taxon>
        <taxon>Streptomyces</taxon>
    </lineage>
</organism>
<sequence length="201" mass="22008">MTDETTDDLPERAERIRTDLAERHTVCEEYAAALAAVMAMEHTHRQRRLAPELRARLVEGRYPPPAAAVAHIHAHIERLCDEFAQAWWESADSYARVALALVALLRTTDGLPTAIPTPDFSQTIGGAVREALGTDRLDPSDPMAPAVRLWAVAHDPGLGHLPGEQRPSALARQARRCVDIGALAQAVILTDLLPARLKAER</sequence>
<keyword evidence="2" id="KW-1185">Reference proteome</keyword>
<accession>A0A7W3T6L0</accession>
<proteinExistence type="predicted"/>
<protein>
    <submittedName>
        <fullName evidence="1">Uncharacterized protein</fullName>
    </submittedName>
</protein>
<comment type="caution">
    <text evidence="1">The sequence shown here is derived from an EMBL/GenBank/DDBJ whole genome shotgun (WGS) entry which is preliminary data.</text>
</comment>
<dbReference type="Proteomes" id="UP000530234">
    <property type="component" value="Unassembled WGS sequence"/>
</dbReference>
<dbReference type="RefSeq" id="WP_182666440.1">
    <property type="nucleotide sequence ID" value="NZ_VKHS01000668.1"/>
</dbReference>